<protein>
    <recommendedName>
        <fullName evidence="8">4-coumarate-CoA ligase</fullName>
    </recommendedName>
</protein>
<organism evidence="6 7">
    <name type="scientific">Capronia epimyces CBS 606.96</name>
    <dbReference type="NCBI Taxonomy" id="1182542"/>
    <lineage>
        <taxon>Eukaryota</taxon>
        <taxon>Fungi</taxon>
        <taxon>Dikarya</taxon>
        <taxon>Ascomycota</taxon>
        <taxon>Pezizomycotina</taxon>
        <taxon>Eurotiomycetes</taxon>
        <taxon>Chaetothyriomycetidae</taxon>
        <taxon>Chaetothyriales</taxon>
        <taxon>Herpotrichiellaceae</taxon>
        <taxon>Capronia</taxon>
    </lineage>
</organism>
<keyword evidence="3" id="KW-0812">Transmembrane</keyword>
<evidence type="ECO:0000259" key="4">
    <source>
        <dbReference type="Pfam" id="PF00501"/>
    </source>
</evidence>
<feature type="domain" description="AMP-dependent synthetase/ligase" evidence="4">
    <location>
        <begin position="33"/>
        <end position="396"/>
    </location>
</feature>
<dbReference type="STRING" id="1182542.W9Y404"/>
<dbReference type="HOGENOM" id="CLU_000022_59_2_1"/>
<keyword evidence="7" id="KW-1185">Reference proteome</keyword>
<dbReference type="eggNOG" id="KOG1176">
    <property type="taxonomic scope" value="Eukaryota"/>
</dbReference>
<dbReference type="SUPFAM" id="SSF56801">
    <property type="entry name" value="Acetyl-CoA synthetase-like"/>
    <property type="match status" value="1"/>
</dbReference>
<dbReference type="Gene3D" id="3.40.50.12780">
    <property type="entry name" value="N-terminal domain of ligase-like"/>
    <property type="match status" value="1"/>
</dbReference>
<comment type="caution">
    <text evidence="6">The sequence shown here is derived from an EMBL/GenBank/DDBJ whole genome shotgun (WGS) entry which is preliminary data.</text>
</comment>
<name>W9Y404_9EURO</name>
<gene>
    <name evidence="6" type="ORF">A1O3_04603</name>
</gene>
<dbReference type="AlphaFoldDB" id="W9Y404"/>
<sequence length="552" mass="60420">MTEQVYHSIYPDIYVPTDVSLHQFLCARNPDDVPDDKVILEDLSLPKKRLTYGGVRRDAAIVAGGLSTQYGLRAGDAVAVLAQNSVEYSQLAHSVMWLGGVIVGLNWLASAYEIQHYLAIARPKLIVVDAQFRPRVEEALKASKRLDLKPRVVDLGGDSPESIFKVATRGSTPLPPFDLSGKDNRKHPAAIVFSSGTSGKPKGVQWSHYGAIAHLLTSRSANPEIQNAREREVFYAPFAHMFGLLGAVLVPSYIGNYVLAMKQFNYAEWIEANSRIRATSMKMVPPTAVAITKDPNVEKLQLDSVNTVVCAGGTLQAEVVQRLQSLLKGVSIIQAYGMSETAVAGLRPGRSVEKSGSVGRLFPSVKLRLVDDQLRDVPLGVSGEALVKAPTVFMEYRDNPEATALEFHNGWLRTGDMLRMDKDGFLWFQDRKKEMIKYKGNQVAPAELEDILSSHPDVVEAAVCAVFDSSQQTEIPVGYVSLKPAIAEKDYPAVLERILQHTNGLVAPYKKIRGGLHYLPTIPKNPTGKVMRAALPARVEAAKVATGRSSKL</sequence>
<dbReference type="EMBL" id="AMGY01000004">
    <property type="protein sequence ID" value="EXJ83936.1"/>
    <property type="molecule type" value="Genomic_DNA"/>
</dbReference>
<dbReference type="InterPro" id="IPR000873">
    <property type="entry name" value="AMP-dep_synth/lig_dom"/>
</dbReference>
<evidence type="ECO:0000256" key="1">
    <source>
        <dbReference type="ARBA" id="ARBA00006432"/>
    </source>
</evidence>
<evidence type="ECO:0008006" key="8">
    <source>
        <dbReference type="Google" id="ProtNLM"/>
    </source>
</evidence>
<evidence type="ECO:0000313" key="6">
    <source>
        <dbReference type="EMBL" id="EXJ83936.1"/>
    </source>
</evidence>
<evidence type="ECO:0000259" key="5">
    <source>
        <dbReference type="Pfam" id="PF13193"/>
    </source>
</evidence>
<dbReference type="InterPro" id="IPR020845">
    <property type="entry name" value="AMP-binding_CS"/>
</dbReference>
<dbReference type="GO" id="GO:0016405">
    <property type="term" value="F:CoA-ligase activity"/>
    <property type="evidence" value="ECO:0007669"/>
    <property type="project" value="TreeGrafter"/>
</dbReference>
<dbReference type="GO" id="GO:0019748">
    <property type="term" value="P:secondary metabolic process"/>
    <property type="evidence" value="ECO:0007669"/>
    <property type="project" value="TreeGrafter"/>
</dbReference>
<dbReference type="Pfam" id="PF13193">
    <property type="entry name" value="AMP-binding_C"/>
    <property type="match status" value="1"/>
</dbReference>
<dbReference type="InterPro" id="IPR045851">
    <property type="entry name" value="AMP-bd_C_sf"/>
</dbReference>
<feature type="transmembrane region" description="Helical" evidence="3">
    <location>
        <begin position="234"/>
        <end position="254"/>
    </location>
</feature>
<keyword evidence="3" id="KW-1133">Transmembrane helix</keyword>
<dbReference type="PANTHER" id="PTHR24096">
    <property type="entry name" value="LONG-CHAIN-FATTY-ACID--COA LIGASE"/>
    <property type="match status" value="1"/>
</dbReference>
<dbReference type="Pfam" id="PF00501">
    <property type="entry name" value="AMP-binding"/>
    <property type="match status" value="1"/>
</dbReference>
<proteinExistence type="inferred from homology"/>
<dbReference type="RefSeq" id="XP_007732921.1">
    <property type="nucleotide sequence ID" value="XM_007734731.1"/>
</dbReference>
<dbReference type="PANTHER" id="PTHR24096:SF149">
    <property type="entry name" value="AMP-BINDING DOMAIN-CONTAINING PROTEIN-RELATED"/>
    <property type="match status" value="1"/>
</dbReference>
<evidence type="ECO:0000256" key="2">
    <source>
        <dbReference type="ARBA" id="ARBA00022598"/>
    </source>
</evidence>
<dbReference type="OrthoDB" id="1898221at2759"/>
<evidence type="ECO:0000313" key="7">
    <source>
        <dbReference type="Proteomes" id="UP000019478"/>
    </source>
</evidence>
<accession>W9Y404</accession>
<dbReference type="InterPro" id="IPR042099">
    <property type="entry name" value="ANL_N_sf"/>
</dbReference>
<dbReference type="GeneID" id="19168721"/>
<dbReference type="PROSITE" id="PS00455">
    <property type="entry name" value="AMP_BINDING"/>
    <property type="match status" value="1"/>
</dbReference>
<feature type="domain" description="AMP-binding enzyme C-terminal" evidence="5">
    <location>
        <begin position="447"/>
        <end position="529"/>
    </location>
</feature>
<dbReference type="Gene3D" id="3.30.300.30">
    <property type="match status" value="1"/>
</dbReference>
<evidence type="ECO:0000256" key="3">
    <source>
        <dbReference type="SAM" id="Phobius"/>
    </source>
</evidence>
<keyword evidence="2" id="KW-0436">Ligase</keyword>
<reference evidence="6 7" key="1">
    <citation type="submission" date="2013-03" db="EMBL/GenBank/DDBJ databases">
        <title>The Genome Sequence of Capronia epimyces CBS 606.96.</title>
        <authorList>
            <consortium name="The Broad Institute Genomics Platform"/>
            <person name="Cuomo C."/>
            <person name="de Hoog S."/>
            <person name="Gorbushina A."/>
            <person name="Walker B."/>
            <person name="Young S.K."/>
            <person name="Zeng Q."/>
            <person name="Gargeya S."/>
            <person name="Fitzgerald M."/>
            <person name="Haas B."/>
            <person name="Abouelleil A."/>
            <person name="Allen A.W."/>
            <person name="Alvarado L."/>
            <person name="Arachchi H.M."/>
            <person name="Berlin A.M."/>
            <person name="Chapman S.B."/>
            <person name="Gainer-Dewar J."/>
            <person name="Goldberg J."/>
            <person name="Griggs A."/>
            <person name="Gujja S."/>
            <person name="Hansen M."/>
            <person name="Howarth C."/>
            <person name="Imamovic A."/>
            <person name="Ireland A."/>
            <person name="Larimer J."/>
            <person name="McCowan C."/>
            <person name="Murphy C."/>
            <person name="Pearson M."/>
            <person name="Poon T.W."/>
            <person name="Priest M."/>
            <person name="Roberts A."/>
            <person name="Saif S."/>
            <person name="Shea T."/>
            <person name="Sisk P."/>
            <person name="Sykes S."/>
            <person name="Wortman J."/>
            <person name="Nusbaum C."/>
            <person name="Birren B."/>
        </authorList>
    </citation>
    <scope>NUCLEOTIDE SEQUENCE [LARGE SCALE GENOMIC DNA]</scope>
    <source>
        <strain evidence="6 7">CBS 606.96</strain>
    </source>
</reference>
<dbReference type="Proteomes" id="UP000019478">
    <property type="component" value="Unassembled WGS sequence"/>
</dbReference>
<keyword evidence="3" id="KW-0472">Membrane</keyword>
<comment type="similarity">
    <text evidence="1">Belongs to the ATP-dependent AMP-binding enzyme family.</text>
</comment>
<dbReference type="InterPro" id="IPR025110">
    <property type="entry name" value="AMP-bd_C"/>
</dbReference>